<dbReference type="GeneID" id="36404753"/>
<dbReference type="GO" id="GO:0051083">
    <property type="term" value="P:'de novo' cotranslational protein folding"/>
    <property type="evidence" value="ECO:0007669"/>
    <property type="project" value="InterPro"/>
</dbReference>
<dbReference type="SUPFAM" id="SSF90229">
    <property type="entry name" value="CCCH zinc finger"/>
    <property type="match status" value="2"/>
</dbReference>
<dbReference type="CDD" id="cd00167">
    <property type="entry name" value="SANT"/>
    <property type="match status" value="1"/>
</dbReference>
<dbReference type="InterPro" id="IPR009057">
    <property type="entry name" value="Homeodomain-like_sf"/>
</dbReference>
<proteinExistence type="predicted"/>
<dbReference type="GO" id="GO:0008270">
    <property type="term" value="F:zinc ion binding"/>
    <property type="evidence" value="ECO:0007669"/>
    <property type="project" value="UniProtKB-KW"/>
</dbReference>
<evidence type="ECO:0000259" key="6">
    <source>
        <dbReference type="PROSITE" id="PS50103"/>
    </source>
</evidence>
<dbReference type="RefSeq" id="XP_024575821.1">
    <property type="nucleotide sequence ID" value="XM_024725000.1"/>
</dbReference>
<dbReference type="EMBL" id="CCYD01000428">
    <property type="protein sequence ID" value="CEG39452.1"/>
    <property type="molecule type" value="Genomic_DNA"/>
</dbReference>
<dbReference type="PANTHER" id="PTHR43999">
    <property type="entry name" value="DNAJ HOMOLOG SUBFAMILY C MEMBER 2"/>
    <property type="match status" value="1"/>
</dbReference>
<evidence type="ECO:0000256" key="4">
    <source>
        <dbReference type="PROSITE-ProRule" id="PRU00723"/>
    </source>
</evidence>
<protein>
    <submittedName>
        <fullName evidence="7">Uncharacterized protein</fullName>
    </submittedName>
</protein>
<dbReference type="Gene3D" id="1.10.10.60">
    <property type="entry name" value="Homeodomain-like"/>
    <property type="match status" value="1"/>
</dbReference>
<keyword evidence="1 4" id="KW-0479">Metal-binding</keyword>
<keyword evidence="2 4" id="KW-0863">Zinc-finger</keyword>
<dbReference type="OrthoDB" id="10253329at2759"/>
<dbReference type="SMART" id="SM00717">
    <property type="entry name" value="SANT"/>
    <property type="match status" value="1"/>
</dbReference>
<feature type="domain" description="C3H1-type" evidence="6">
    <location>
        <begin position="241"/>
        <end position="268"/>
    </location>
</feature>
<dbReference type="Pfam" id="PF00642">
    <property type="entry name" value="zf-CCCH"/>
    <property type="match status" value="1"/>
</dbReference>
<feature type="domain" description="Myb-like" evidence="5">
    <location>
        <begin position="322"/>
        <end position="378"/>
    </location>
</feature>
<feature type="zinc finger region" description="C3H1-type" evidence="4">
    <location>
        <begin position="241"/>
        <end position="268"/>
    </location>
</feature>
<keyword evidence="3 4" id="KW-0862">Zinc</keyword>
<dbReference type="InterPro" id="IPR016135">
    <property type="entry name" value="UBQ-conjugating_enzyme/RWD"/>
</dbReference>
<dbReference type="PANTHER" id="PTHR43999:SF1">
    <property type="entry name" value="DNAJ HOMOLOG SUBFAMILY C MEMBER 2"/>
    <property type="match status" value="1"/>
</dbReference>
<dbReference type="Gene3D" id="4.10.1000.10">
    <property type="entry name" value="Zinc finger, CCCH-type"/>
    <property type="match status" value="2"/>
</dbReference>
<dbReference type="InterPro" id="IPR006575">
    <property type="entry name" value="RWD_dom"/>
</dbReference>
<dbReference type="GO" id="GO:0005829">
    <property type="term" value="C:cytosol"/>
    <property type="evidence" value="ECO:0007669"/>
    <property type="project" value="TreeGrafter"/>
</dbReference>
<evidence type="ECO:0000256" key="3">
    <source>
        <dbReference type="ARBA" id="ARBA00022833"/>
    </source>
</evidence>
<evidence type="ECO:0000259" key="5">
    <source>
        <dbReference type="PROSITE" id="PS50090"/>
    </source>
</evidence>
<dbReference type="Proteomes" id="UP000054928">
    <property type="component" value="Unassembled WGS sequence"/>
</dbReference>
<feature type="zinc finger region" description="C3H1-type" evidence="4">
    <location>
        <begin position="166"/>
        <end position="193"/>
    </location>
</feature>
<evidence type="ECO:0000313" key="8">
    <source>
        <dbReference type="Proteomes" id="UP000054928"/>
    </source>
</evidence>
<name>A0A0P1AF56_PLAHL</name>
<dbReference type="GO" id="GO:0030544">
    <property type="term" value="F:Hsp70 protein binding"/>
    <property type="evidence" value="ECO:0007669"/>
    <property type="project" value="InterPro"/>
</dbReference>
<dbReference type="PROSITE" id="PS50090">
    <property type="entry name" value="MYB_LIKE"/>
    <property type="match status" value="1"/>
</dbReference>
<dbReference type="GO" id="GO:0006450">
    <property type="term" value="P:regulation of translational fidelity"/>
    <property type="evidence" value="ECO:0007669"/>
    <property type="project" value="InterPro"/>
</dbReference>
<dbReference type="Pfam" id="PF05773">
    <property type="entry name" value="RWD"/>
    <property type="match status" value="1"/>
</dbReference>
<sequence>MADLTWQQSLVRETDAAKREWMALERRYHLKLCNLDAEKQVKHVCLFLSLSDQELPARFKGQLKLQMTLPKKYPVDPVQVDFVQWSNQLSNDQIKALNIAVGAKAQQLCGGFALRKLLTWIDNNIWCVIAPFEINHEMVKEVAELRITREEDANRVLSEKEKHRKRGSGRHCRYFVRGFCRVGKTCKFAHIENEKLKAENGGGDLVSFDVNDFSINSEADPAKPSEKRNIVATAELTKSRKSMVRRCIFFAQSKCRYGDNCKFLHTVKNTGMKKYIETQRSLPLPPAVVGILGKITSVATASNEDVTNENSSHISGYENCGVKSKNSQEWSESQQRALDVALKKYPATMDKKKRWTNVAKEVEGKSLNECIDRFKLLCELVRRGVDLNATVTACTTAENENIAAEKINLQILTDNHKITPPEQRVTIETEPDVKGTQIRLEDLVLHQVGTLVAHRLVCQVQLSETAKVVPKMQRASSCANEACVCTFTQRYTRLCGHG</sequence>
<dbReference type="InterPro" id="IPR000571">
    <property type="entry name" value="Znf_CCCH"/>
</dbReference>
<organism evidence="7 8">
    <name type="scientific">Plasmopara halstedii</name>
    <name type="common">Downy mildew of sunflower</name>
    <dbReference type="NCBI Taxonomy" id="4781"/>
    <lineage>
        <taxon>Eukaryota</taxon>
        <taxon>Sar</taxon>
        <taxon>Stramenopiles</taxon>
        <taxon>Oomycota</taxon>
        <taxon>Peronosporomycetes</taxon>
        <taxon>Peronosporales</taxon>
        <taxon>Peronosporaceae</taxon>
        <taxon>Plasmopara</taxon>
    </lineage>
</organism>
<dbReference type="PROSITE" id="PS50103">
    <property type="entry name" value="ZF_C3H1"/>
    <property type="match status" value="2"/>
</dbReference>
<dbReference type="InterPro" id="IPR001005">
    <property type="entry name" value="SANT/Myb"/>
</dbReference>
<evidence type="ECO:0000256" key="2">
    <source>
        <dbReference type="ARBA" id="ARBA00022771"/>
    </source>
</evidence>
<dbReference type="STRING" id="4781.A0A0P1AF56"/>
<dbReference type="SMART" id="SM00356">
    <property type="entry name" value="ZnF_C3H1"/>
    <property type="match status" value="2"/>
</dbReference>
<dbReference type="GO" id="GO:0043022">
    <property type="term" value="F:ribosome binding"/>
    <property type="evidence" value="ECO:0007669"/>
    <property type="project" value="InterPro"/>
</dbReference>
<keyword evidence="8" id="KW-1185">Reference proteome</keyword>
<evidence type="ECO:0000256" key="1">
    <source>
        <dbReference type="ARBA" id="ARBA00022723"/>
    </source>
</evidence>
<dbReference type="SUPFAM" id="SSF46689">
    <property type="entry name" value="Homeodomain-like"/>
    <property type="match status" value="1"/>
</dbReference>
<reference evidence="8" key="1">
    <citation type="submission" date="2014-09" db="EMBL/GenBank/DDBJ databases">
        <authorList>
            <person name="Sharma Rahul"/>
            <person name="Thines Marco"/>
        </authorList>
    </citation>
    <scope>NUCLEOTIDE SEQUENCE [LARGE SCALE GENOMIC DNA]</scope>
</reference>
<accession>A0A0P1AF56</accession>
<dbReference type="InterPro" id="IPR044634">
    <property type="entry name" value="Zuotin/DnaJC2"/>
</dbReference>
<evidence type="ECO:0000313" key="7">
    <source>
        <dbReference type="EMBL" id="CEG39452.1"/>
    </source>
</evidence>
<dbReference type="Gene3D" id="3.10.110.10">
    <property type="entry name" value="Ubiquitin Conjugating Enzyme"/>
    <property type="match status" value="1"/>
</dbReference>
<dbReference type="InterPro" id="IPR036855">
    <property type="entry name" value="Znf_CCCH_sf"/>
</dbReference>
<feature type="domain" description="C3H1-type" evidence="6">
    <location>
        <begin position="166"/>
        <end position="193"/>
    </location>
</feature>
<dbReference type="AlphaFoldDB" id="A0A0P1AF56"/>